<dbReference type="AlphaFoldDB" id="A0A8J7TLN6"/>
<name>A0A8J7TLN6_9BACT</name>
<proteinExistence type="predicted"/>
<protein>
    <submittedName>
        <fullName evidence="1">Uncharacterized protein</fullName>
    </submittedName>
</protein>
<sequence>MPSEESEAQRLKQKFGAGTAQTRVFDEWDEGGRQSLLSKIHLEDGEHPILGHWKESSNWLLTTTRRVIWTNPDKQSYELRNENIKKVGPSSGPEGWPWQDPSSPRDTLVFVNGNPDIKGHCGLYSPWLHFIDYSGTRYEAFLETGKILTRVRNSIWQLSGGWQRSLEDVQKPDIKSGGPTGSDAYRAGRLEFTFEKYPEKRKKTHLFSAFDSDVQRFLKSRVHLNVEEQPVLAFYEDASTWYLATSRGIVWLSSSGVHYIRYQEIDKMGWSDGPEGPRECEHKKVITGNGESFCKICRANSPWFFVASSNGQRHEIAIEAGSASHIWDSFRLMCNLERIHPRTFE</sequence>
<organism evidence="1 2">
    <name type="scientific">Candidatus Obscuribacter phosphatis</name>
    <dbReference type="NCBI Taxonomy" id="1906157"/>
    <lineage>
        <taxon>Bacteria</taxon>
        <taxon>Bacillati</taxon>
        <taxon>Candidatus Melainabacteria</taxon>
        <taxon>Candidatus Obscuribacterales</taxon>
        <taxon>Candidatus Obscuribacteraceae</taxon>
        <taxon>Candidatus Obscuribacter</taxon>
    </lineage>
</organism>
<accession>A0A8J7TLN6</accession>
<dbReference type="EMBL" id="JAFLCK010000018">
    <property type="protein sequence ID" value="MBN8661240.1"/>
    <property type="molecule type" value="Genomic_DNA"/>
</dbReference>
<reference evidence="1" key="1">
    <citation type="submission" date="2021-02" db="EMBL/GenBank/DDBJ databases">
        <title>Genome-Resolved Metagenomics of a Microbial Community Performing Photosynthetic Biological Nutrient Removal.</title>
        <authorList>
            <person name="Mcdaniel E.A."/>
        </authorList>
    </citation>
    <scope>NUCLEOTIDE SEQUENCE</scope>
    <source>
        <strain evidence="1">UWPOB_OBS1</strain>
    </source>
</reference>
<evidence type="ECO:0000313" key="2">
    <source>
        <dbReference type="Proteomes" id="UP000664277"/>
    </source>
</evidence>
<dbReference type="Proteomes" id="UP000664277">
    <property type="component" value="Unassembled WGS sequence"/>
</dbReference>
<evidence type="ECO:0000313" key="1">
    <source>
        <dbReference type="EMBL" id="MBN8661240.1"/>
    </source>
</evidence>
<gene>
    <name evidence="1" type="ORF">J0M35_12810</name>
</gene>
<comment type="caution">
    <text evidence="1">The sequence shown here is derived from an EMBL/GenBank/DDBJ whole genome shotgun (WGS) entry which is preliminary data.</text>
</comment>